<comment type="caution">
    <text evidence="2">The sequence shown here is derived from an EMBL/GenBank/DDBJ whole genome shotgun (WGS) entry which is preliminary data.</text>
</comment>
<reference evidence="5 6" key="2">
    <citation type="submission" date="2019-04" db="EMBL/GenBank/DDBJ databases">
        <title>Genome sequencing of Clostridium botulinum Groups I-IV and Clostridium butyricum.</title>
        <authorList>
            <person name="Brunt J."/>
            <person name="Van Vliet A.H.M."/>
            <person name="Stringer S.C."/>
            <person name="Carter A.T."/>
            <person name="Peck M.W."/>
        </authorList>
    </citation>
    <scope>NUCLEOTIDE SEQUENCE [LARGE SCALE GENOMIC DNA]</scope>
    <source>
        <strain evidence="2 6">1605</strain>
        <strain evidence="3 5">CB-K-33E</strain>
    </source>
</reference>
<dbReference type="SUPFAM" id="SSF50814">
    <property type="entry name" value="Lipocalins"/>
    <property type="match status" value="1"/>
</dbReference>
<dbReference type="EMBL" id="SWVK01000002">
    <property type="protein sequence ID" value="NFN34006.1"/>
    <property type="molecule type" value="Genomic_DNA"/>
</dbReference>
<dbReference type="RefSeq" id="WP_012450981.1">
    <property type="nucleotide sequence ID" value="NZ_CP010520.1"/>
</dbReference>
<dbReference type="Pfam" id="PF09148">
    <property type="entry name" value="DUF1934"/>
    <property type="match status" value="1"/>
</dbReference>
<evidence type="ECO:0000313" key="6">
    <source>
        <dbReference type="Proteomes" id="UP000476820"/>
    </source>
</evidence>
<dbReference type="EMBL" id="SWOV01000025">
    <property type="protein sequence ID" value="NFF88256.1"/>
    <property type="molecule type" value="Genomic_DNA"/>
</dbReference>
<gene>
    <name evidence="1" type="ORF">EXM65_07700</name>
    <name evidence="2" type="ORF">FC774_10290</name>
    <name evidence="3" type="ORF">FDB51_02470</name>
</gene>
<dbReference type="Gene3D" id="2.40.128.20">
    <property type="match status" value="1"/>
</dbReference>
<protein>
    <submittedName>
        <fullName evidence="2">DUF1934 domain-containing protein</fullName>
    </submittedName>
</protein>
<reference evidence="1 4" key="1">
    <citation type="submission" date="2019-02" db="EMBL/GenBank/DDBJ databases">
        <title>Genome sequencing of Clostridium botulinum clinical isolates.</title>
        <authorList>
            <person name="Brunt J."/>
            <person name="Van Vliet A.H.M."/>
            <person name="Stringer S.C."/>
            <person name="Grant K.A."/>
            <person name="Carter A.C."/>
            <person name="Peck M.W."/>
        </authorList>
    </citation>
    <scope>NUCLEOTIDE SEQUENCE [LARGE SCALE GENOMIC DNA]</scope>
    <source>
        <strain evidence="1 4">H113700579</strain>
    </source>
</reference>
<sequence length="140" mass="15852">MKKKAIITVKSNASMEDNKLIEVISPGEFYIEDDGFRVEYDETEISGMEGTKTIIFIRNNSFTLERKGSTTTKMDFKKRMKSTSLYKTPYGILKLNVDTKNLDIDINEDGGTIDVKYSMGMEGQVAMNTKLVVDIKVNDK</sequence>
<evidence type="ECO:0000313" key="1">
    <source>
        <dbReference type="EMBL" id="NFA42471.1"/>
    </source>
</evidence>
<proteinExistence type="predicted"/>
<dbReference type="InterPro" id="IPR012674">
    <property type="entry name" value="Calycin"/>
</dbReference>
<dbReference type="Proteomes" id="UP000476820">
    <property type="component" value="Unassembled WGS sequence"/>
</dbReference>
<evidence type="ECO:0000313" key="4">
    <source>
        <dbReference type="Proteomes" id="UP000472355"/>
    </source>
</evidence>
<dbReference type="OrthoDB" id="1680906at2"/>
<dbReference type="InterPro" id="IPR015231">
    <property type="entry name" value="DUF1934"/>
</dbReference>
<organism evidence="2 6">
    <name type="scientific">Clostridium botulinum</name>
    <dbReference type="NCBI Taxonomy" id="1491"/>
    <lineage>
        <taxon>Bacteria</taxon>
        <taxon>Bacillati</taxon>
        <taxon>Bacillota</taxon>
        <taxon>Clostridia</taxon>
        <taxon>Eubacteriales</taxon>
        <taxon>Clostridiaceae</taxon>
        <taxon>Clostridium</taxon>
    </lineage>
</organism>
<evidence type="ECO:0000313" key="5">
    <source>
        <dbReference type="Proteomes" id="UP000473681"/>
    </source>
</evidence>
<dbReference type="EMBL" id="SGKU01000017">
    <property type="protein sequence ID" value="NFA42471.1"/>
    <property type="molecule type" value="Genomic_DNA"/>
</dbReference>
<dbReference type="Proteomes" id="UP000472355">
    <property type="component" value="Unassembled WGS sequence"/>
</dbReference>
<name>A0A0L9Y6T0_CLOBO</name>
<accession>A0A0L9Y6T0</accession>
<evidence type="ECO:0000313" key="3">
    <source>
        <dbReference type="EMBL" id="NFN34006.1"/>
    </source>
</evidence>
<evidence type="ECO:0000313" key="2">
    <source>
        <dbReference type="EMBL" id="NFF88256.1"/>
    </source>
</evidence>
<dbReference type="AlphaFoldDB" id="A0A0L9Y6T0"/>
<dbReference type="Proteomes" id="UP000473681">
    <property type="component" value="Unassembled WGS sequence"/>
</dbReference>